<organism evidence="3 4">
    <name type="scientific">Devosia pacifica</name>
    <dbReference type="NCBI Taxonomy" id="1335967"/>
    <lineage>
        <taxon>Bacteria</taxon>
        <taxon>Pseudomonadati</taxon>
        <taxon>Pseudomonadota</taxon>
        <taxon>Alphaproteobacteria</taxon>
        <taxon>Hyphomicrobiales</taxon>
        <taxon>Devosiaceae</taxon>
        <taxon>Devosia</taxon>
    </lineage>
</organism>
<keyword evidence="2" id="KW-1133">Transmembrane helix</keyword>
<dbReference type="EMBL" id="BMZE01000003">
    <property type="protein sequence ID" value="GHA32174.1"/>
    <property type="molecule type" value="Genomic_DNA"/>
</dbReference>
<keyword evidence="2" id="KW-0812">Transmembrane</keyword>
<feature type="compositionally biased region" description="Basic and acidic residues" evidence="1">
    <location>
        <begin position="20"/>
        <end position="34"/>
    </location>
</feature>
<protein>
    <submittedName>
        <fullName evidence="3">Uncharacterized protein</fullName>
    </submittedName>
</protein>
<feature type="region of interest" description="Disordered" evidence="1">
    <location>
        <begin position="1"/>
        <end position="34"/>
    </location>
</feature>
<dbReference type="AlphaFoldDB" id="A0A918SCG3"/>
<evidence type="ECO:0000313" key="3">
    <source>
        <dbReference type="EMBL" id="GHA32174.1"/>
    </source>
</evidence>
<evidence type="ECO:0000256" key="1">
    <source>
        <dbReference type="SAM" id="MobiDB-lite"/>
    </source>
</evidence>
<sequence>MTGIGDQSERTRQQAANNFCDHEPEGENEADQHDPFIVGTHLRRVSMRVIVRVTMVMTVPMIVFVAPVPRAVVLVRHCVCLGTDAYFCTHEQLFKCLGQE</sequence>
<keyword evidence="4" id="KW-1185">Reference proteome</keyword>
<name>A0A918SCG3_9HYPH</name>
<feature type="transmembrane region" description="Helical" evidence="2">
    <location>
        <begin position="49"/>
        <end position="68"/>
    </location>
</feature>
<accession>A0A918SCG3</accession>
<gene>
    <name evidence="3" type="ORF">GCM10007989_30300</name>
</gene>
<reference evidence="3" key="1">
    <citation type="journal article" date="2014" name="Int. J. Syst. Evol. Microbiol.">
        <title>Complete genome sequence of Corynebacterium casei LMG S-19264T (=DSM 44701T), isolated from a smear-ripened cheese.</title>
        <authorList>
            <consortium name="US DOE Joint Genome Institute (JGI-PGF)"/>
            <person name="Walter F."/>
            <person name="Albersmeier A."/>
            <person name="Kalinowski J."/>
            <person name="Ruckert C."/>
        </authorList>
    </citation>
    <scope>NUCLEOTIDE SEQUENCE</scope>
    <source>
        <strain evidence="3">KCTC 32437</strain>
    </source>
</reference>
<evidence type="ECO:0000313" key="4">
    <source>
        <dbReference type="Proteomes" id="UP000646579"/>
    </source>
</evidence>
<dbReference type="Proteomes" id="UP000646579">
    <property type="component" value="Unassembled WGS sequence"/>
</dbReference>
<evidence type="ECO:0000256" key="2">
    <source>
        <dbReference type="SAM" id="Phobius"/>
    </source>
</evidence>
<keyword evidence="2" id="KW-0472">Membrane</keyword>
<proteinExistence type="predicted"/>
<reference evidence="3" key="2">
    <citation type="submission" date="2020-09" db="EMBL/GenBank/DDBJ databases">
        <authorList>
            <person name="Sun Q."/>
            <person name="Kim S."/>
        </authorList>
    </citation>
    <scope>NUCLEOTIDE SEQUENCE</scope>
    <source>
        <strain evidence="3">KCTC 32437</strain>
    </source>
</reference>
<comment type="caution">
    <text evidence="3">The sequence shown here is derived from an EMBL/GenBank/DDBJ whole genome shotgun (WGS) entry which is preliminary data.</text>
</comment>